<comment type="caution">
    <text evidence="1">The sequence shown here is derived from an EMBL/GenBank/DDBJ whole genome shotgun (WGS) entry which is preliminary data.</text>
</comment>
<protein>
    <submittedName>
        <fullName evidence="1">Leucine-rich repeat serine threonine- kinase 2</fullName>
    </submittedName>
</protein>
<dbReference type="Pfam" id="PF00531">
    <property type="entry name" value="Death"/>
    <property type="match status" value="1"/>
</dbReference>
<dbReference type="InterPro" id="IPR011029">
    <property type="entry name" value="DEATH-like_dom_sf"/>
</dbReference>
<keyword evidence="1" id="KW-0808">Transferase</keyword>
<dbReference type="InterPro" id="IPR016729">
    <property type="entry name" value="FADD"/>
</dbReference>
<keyword evidence="1" id="KW-0418">Kinase</keyword>
<dbReference type="Gene3D" id="1.10.533.10">
    <property type="entry name" value="Death Domain, Fas"/>
    <property type="match status" value="1"/>
</dbReference>
<accession>A0A6S7IY87</accession>
<dbReference type="GO" id="GO:0007165">
    <property type="term" value="P:signal transduction"/>
    <property type="evidence" value="ECO:0007669"/>
    <property type="project" value="InterPro"/>
</dbReference>
<dbReference type="PROSITE" id="PS50017">
    <property type="entry name" value="DEATH_DOMAIN"/>
    <property type="match status" value="1"/>
</dbReference>
<organism evidence="1 2">
    <name type="scientific">Paramuricea clavata</name>
    <name type="common">Red gorgonian</name>
    <name type="synonym">Violescent sea-whip</name>
    <dbReference type="NCBI Taxonomy" id="317549"/>
    <lineage>
        <taxon>Eukaryota</taxon>
        <taxon>Metazoa</taxon>
        <taxon>Cnidaria</taxon>
        <taxon>Anthozoa</taxon>
        <taxon>Octocorallia</taxon>
        <taxon>Malacalcyonacea</taxon>
        <taxon>Plexauridae</taxon>
        <taxon>Paramuricea</taxon>
    </lineage>
</organism>
<keyword evidence="2" id="KW-1185">Reference proteome</keyword>
<dbReference type="GO" id="GO:0016301">
    <property type="term" value="F:kinase activity"/>
    <property type="evidence" value="ECO:0007669"/>
    <property type="project" value="UniProtKB-KW"/>
</dbReference>
<dbReference type="SUPFAM" id="SSF47986">
    <property type="entry name" value="DEATH domain"/>
    <property type="match status" value="1"/>
</dbReference>
<dbReference type="AlphaFoldDB" id="A0A6S7IY87"/>
<sequence>MALRLPCKKGEHFLHLARILKKKVSEICWQYFKFLKFICGPPCPYKGCLGATFNVDDIQRPCESSSSGSEKSSESDDDDTPFRERGNLIERRYHIISIDPDTFDPPYWCRAVDLTKFLNAWNPESIFQDENCRGLEESAGNVQECCVEKCCVNLVSDELGSSWKDLGRELNVSEPKIQNILEDDHGQKEQGLHVLYAWKNGIGSGAYVRLLTDALEKITRKDVADKLVQHCREKHIS</sequence>
<dbReference type="InterPro" id="IPR000488">
    <property type="entry name" value="Death_dom"/>
</dbReference>
<dbReference type="OrthoDB" id="100767at2759"/>
<proteinExistence type="predicted"/>
<evidence type="ECO:0000313" key="2">
    <source>
        <dbReference type="Proteomes" id="UP001152795"/>
    </source>
</evidence>
<gene>
    <name evidence="1" type="ORF">PACLA_8A052854</name>
</gene>
<dbReference type="EMBL" id="CACRXK020012235">
    <property type="protein sequence ID" value="CAB4022947.1"/>
    <property type="molecule type" value="Genomic_DNA"/>
</dbReference>
<dbReference type="Proteomes" id="UP001152795">
    <property type="component" value="Unassembled WGS sequence"/>
</dbReference>
<reference evidence="1" key="1">
    <citation type="submission" date="2020-04" db="EMBL/GenBank/DDBJ databases">
        <authorList>
            <person name="Alioto T."/>
            <person name="Alioto T."/>
            <person name="Gomez Garrido J."/>
        </authorList>
    </citation>
    <scope>NUCLEOTIDE SEQUENCE</scope>
    <source>
        <strain evidence="1">A484AB</strain>
    </source>
</reference>
<evidence type="ECO:0000313" key="1">
    <source>
        <dbReference type="EMBL" id="CAB4022947.1"/>
    </source>
</evidence>
<name>A0A6S7IY87_PARCT</name>
<dbReference type="PANTHER" id="PTHR15077">
    <property type="entry name" value="FAS-ASSOCIATING DEATH DOMAIN-CONTAINING PROTEIN FADD"/>
    <property type="match status" value="1"/>
</dbReference>
<dbReference type="CDD" id="cd01670">
    <property type="entry name" value="Death"/>
    <property type="match status" value="1"/>
</dbReference>